<accession>A0ACA9QVC1</accession>
<proteinExistence type="predicted"/>
<sequence length="102" mass="11364">RLKLGSKRLPHILAFNIEWTYLTNNPQTSNALSKTSFAKPSHAKSTPQVINKTNSQNMNETLTPTTSFVNKTNTSSVNNNIPAEPTYFNTPILQGEQSDTNR</sequence>
<comment type="caution">
    <text evidence="1">The sequence shown here is derived from an EMBL/GenBank/DDBJ whole genome shotgun (WGS) entry which is preliminary data.</text>
</comment>
<name>A0ACA9QVC1_9GLOM</name>
<feature type="non-terminal residue" evidence="1">
    <location>
        <position position="102"/>
    </location>
</feature>
<gene>
    <name evidence="1" type="ORF">RPERSI_LOCUS15787</name>
</gene>
<keyword evidence="2" id="KW-1185">Reference proteome</keyword>
<feature type="non-terminal residue" evidence="1">
    <location>
        <position position="1"/>
    </location>
</feature>
<organism evidence="1 2">
    <name type="scientific">Racocetra persica</name>
    <dbReference type="NCBI Taxonomy" id="160502"/>
    <lineage>
        <taxon>Eukaryota</taxon>
        <taxon>Fungi</taxon>
        <taxon>Fungi incertae sedis</taxon>
        <taxon>Mucoromycota</taxon>
        <taxon>Glomeromycotina</taxon>
        <taxon>Glomeromycetes</taxon>
        <taxon>Diversisporales</taxon>
        <taxon>Gigasporaceae</taxon>
        <taxon>Racocetra</taxon>
    </lineage>
</organism>
<evidence type="ECO:0000313" key="2">
    <source>
        <dbReference type="Proteomes" id="UP000789920"/>
    </source>
</evidence>
<dbReference type="EMBL" id="CAJVQC010038335">
    <property type="protein sequence ID" value="CAG8765905.1"/>
    <property type="molecule type" value="Genomic_DNA"/>
</dbReference>
<reference evidence="1" key="1">
    <citation type="submission" date="2021-06" db="EMBL/GenBank/DDBJ databases">
        <authorList>
            <person name="Kallberg Y."/>
            <person name="Tangrot J."/>
            <person name="Rosling A."/>
        </authorList>
    </citation>
    <scope>NUCLEOTIDE SEQUENCE</scope>
    <source>
        <strain evidence="1">MA461A</strain>
    </source>
</reference>
<protein>
    <submittedName>
        <fullName evidence="1">31990_t:CDS:1</fullName>
    </submittedName>
</protein>
<dbReference type="Proteomes" id="UP000789920">
    <property type="component" value="Unassembled WGS sequence"/>
</dbReference>
<evidence type="ECO:0000313" key="1">
    <source>
        <dbReference type="EMBL" id="CAG8765905.1"/>
    </source>
</evidence>